<gene>
    <name evidence="1" type="ORF">SORBI_3005G110556</name>
</gene>
<dbReference type="InParanoid" id="A0A125QUI2"/>
<dbReference type="Gene3D" id="3.30.420.10">
    <property type="entry name" value="Ribonuclease H-like superfamily/Ribonuclease H"/>
    <property type="match status" value="1"/>
</dbReference>
<dbReference type="InterPro" id="IPR002156">
    <property type="entry name" value="RNaseH_domain"/>
</dbReference>
<dbReference type="CDD" id="cd06222">
    <property type="entry name" value="RNase_H_like"/>
    <property type="match status" value="1"/>
</dbReference>
<dbReference type="EMBL" id="CM000764">
    <property type="protein sequence ID" value="OQU83408.1"/>
    <property type="molecule type" value="Genomic_DNA"/>
</dbReference>
<evidence type="ECO:0000313" key="2">
    <source>
        <dbReference type="Proteomes" id="UP000000768"/>
    </source>
</evidence>
<keyword evidence="2" id="KW-1185">Reference proteome</keyword>
<dbReference type="Gramene" id="OQU83408">
    <property type="protein sequence ID" value="OQU83408"/>
    <property type="gene ID" value="SORBI_3005G110556"/>
</dbReference>
<dbReference type="InterPro" id="IPR012337">
    <property type="entry name" value="RNaseH-like_sf"/>
</dbReference>
<dbReference type="SUPFAM" id="SSF53098">
    <property type="entry name" value="Ribonuclease H-like"/>
    <property type="match status" value="1"/>
</dbReference>
<reference evidence="2" key="2">
    <citation type="journal article" date="2018" name="Plant J.">
        <title>The Sorghum bicolor reference genome: improved assembly, gene annotations, a transcriptome atlas, and signatures of genome organization.</title>
        <authorList>
            <person name="McCormick R.F."/>
            <person name="Truong S.K."/>
            <person name="Sreedasyam A."/>
            <person name="Jenkins J."/>
            <person name="Shu S."/>
            <person name="Sims D."/>
            <person name="Kennedy M."/>
            <person name="Amirebrahimi M."/>
            <person name="Weers B.D."/>
            <person name="McKinley B."/>
            <person name="Mattison A."/>
            <person name="Morishige D.T."/>
            <person name="Grimwood J."/>
            <person name="Schmutz J."/>
            <person name="Mullet J.E."/>
        </authorList>
    </citation>
    <scope>NUCLEOTIDE SEQUENCE [LARGE SCALE GENOMIC DNA]</scope>
    <source>
        <strain evidence="2">cv. BTx623</strain>
    </source>
</reference>
<dbReference type="Pfam" id="PF13456">
    <property type="entry name" value="RVT_3"/>
    <property type="match status" value="1"/>
</dbReference>
<dbReference type="STRING" id="4558.A0A125QUI2"/>
<dbReference type="GO" id="GO:0004523">
    <property type="term" value="F:RNA-DNA hybrid ribonuclease activity"/>
    <property type="evidence" value="ECO:0007669"/>
    <property type="project" value="InterPro"/>
</dbReference>
<evidence type="ECO:0000313" key="1">
    <source>
        <dbReference type="EMBL" id="OQU83408.1"/>
    </source>
</evidence>
<dbReference type="Proteomes" id="UP000000768">
    <property type="component" value="Chromosome 5"/>
</dbReference>
<name>A0A125QUI2_SORBI</name>
<dbReference type="InterPro" id="IPR036397">
    <property type="entry name" value="RNaseH_sf"/>
</dbReference>
<dbReference type="OMA" id="RCANNGG"/>
<dbReference type="GO" id="GO:0003676">
    <property type="term" value="F:nucleic acid binding"/>
    <property type="evidence" value="ECO:0007669"/>
    <property type="project" value="InterPro"/>
</dbReference>
<dbReference type="PANTHER" id="PTHR47074:SF11">
    <property type="entry name" value="REVERSE TRANSCRIPTASE-LIKE PROTEIN"/>
    <property type="match status" value="1"/>
</dbReference>
<dbReference type="PANTHER" id="PTHR47074">
    <property type="entry name" value="BNAC02G40300D PROTEIN"/>
    <property type="match status" value="1"/>
</dbReference>
<dbReference type="InterPro" id="IPR044730">
    <property type="entry name" value="RNase_H-like_dom_plant"/>
</dbReference>
<reference evidence="1 2" key="1">
    <citation type="journal article" date="2009" name="Nature">
        <title>The Sorghum bicolor genome and the diversification of grasses.</title>
        <authorList>
            <person name="Paterson A.H."/>
            <person name="Bowers J.E."/>
            <person name="Bruggmann R."/>
            <person name="Dubchak I."/>
            <person name="Grimwood J."/>
            <person name="Gundlach H."/>
            <person name="Haberer G."/>
            <person name="Hellsten U."/>
            <person name="Mitros T."/>
            <person name="Poliakov A."/>
            <person name="Schmutz J."/>
            <person name="Spannagl M."/>
            <person name="Tang H."/>
            <person name="Wang X."/>
            <person name="Wicker T."/>
            <person name="Bharti A.K."/>
            <person name="Chapman J."/>
            <person name="Feltus F.A."/>
            <person name="Gowik U."/>
            <person name="Grigoriev I.V."/>
            <person name="Lyons E."/>
            <person name="Maher C.A."/>
            <person name="Martis M."/>
            <person name="Narechania A."/>
            <person name="Otillar R.P."/>
            <person name="Penning B.W."/>
            <person name="Salamov A.A."/>
            <person name="Wang Y."/>
            <person name="Zhang L."/>
            <person name="Carpita N.C."/>
            <person name="Freeling M."/>
            <person name="Gingle A.R."/>
            <person name="Hash C.T."/>
            <person name="Keller B."/>
            <person name="Klein P."/>
            <person name="Kresovich S."/>
            <person name="McCann M.C."/>
            <person name="Ming R."/>
            <person name="Peterson D.G."/>
            <person name="Mehboob-ur-Rahman"/>
            <person name="Ware D."/>
            <person name="Westhoff P."/>
            <person name="Mayer K.F."/>
            <person name="Messing J."/>
            <person name="Rokhsar D.S."/>
        </authorList>
    </citation>
    <scope>NUCLEOTIDE SEQUENCE [LARGE SCALE GENOMIC DNA]</scope>
    <source>
        <strain evidence="2">cv. BTx623</strain>
    </source>
</reference>
<proteinExistence type="predicted"/>
<sequence>MIWRVGDGEGIKIWSDPWIPRDFSRRPITPRHHSLLIEVKDLVDSYTGNWDAELVRDTFWAEDANLILALHIHQGRENFLAWHFDKHGVFSVKSAYKVAREDRVRCANNGGNQGSSNGNQQSPHPLRCNLVNRGMKIDTQCPSVVRLWGLLGLETERAQLALIQSAQEAVEAILKATEKRKTLMIIALWFTWSEGNAIWEEGRRRCSQLLARCVEQYAKERWVKPLMDTLKLNCNAAFLVETHSGSWGVIIRDADGEVVNTGRGRVNHLRNPFHVELIACLQGIQLAVNMGIGHIIVETDAQEVVKAVNSREYDDSAVSHLIEEIKSLLGSNFLNHECVFVSRECNQAAHRSAALGFLCTEGEDLVTSSLSESVYVIVANDLCQ</sequence>
<dbReference type="InterPro" id="IPR052929">
    <property type="entry name" value="RNase_H-like_EbsB-rel"/>
</dbReference>
<protein>
    <submittedName>
        <fullName evidence="1">Uncharacterized protein</fullName>
    </submittedName>
</protein>
<dbReference type="AlphaFoldDB" id="A0A125QUI2"/>
<accession>A0A125QUI2</accession>
<organism evidence="1 2">
    <name type="scientific">Sorghum bicolor</name>
    <name type="common">Sorghum</name>
    <name type="synonym">Sorghum vulgare</name>
    <dbReference type="NCBI Taxonomy" id="4558"/>
    <lineage>
        <taxon>Eukaryota</taxon>
        <taxon>Viridiplantae</taxon>
        <taxon>Streptophyta</taxon>
        <taxon>Embryophyta</taxon>
        <taxon>Tracheophyta</taxon>
        <taxon>Spermatophyta</taxon>
        <taxon>Magnoliopsida</taxon>
        <taxon>Liliopsida</taxon>
        <taxon>Poales</taxon>
        <taxon>Poaceae</taxon>
        <taxon>PACMAD clade</taxon>
        <taxon>Panicoideae</taxon>
        <taxon>Andropogonodae</taxon>
        <taxon>Andropogoneae</taxon>
        <taxon>Sorghinae</taxon>
        <taxon>Sorghum</taxon>
    </lineage>
</organism>